<reference evidence="8" key="2">
    <citation type="submission" date="2019-06" db="EMBL/GenBank/DDBJ databases">
        <title>Genomics analysis of Aphanomyces spp. identifies a new class of oomycete effector associated with host adaptation.</title>
        <authorList>
            <person name="Gaulin E."/>
        </authorList>
    </citation>
    <scope>NUCLEOTIDE SEQUENCE</scope>
    <source>
        <strain evidence="8">CBS 578.67</strain>
    </source>
</reference>
<dbReference type="EMBL" id="VJMH01007385">
    <property type="protein sequence ID" value="KAF0683650.1"/>
    <property type="molecule type" value="Genomic_DNA"/>
</dbReference>
<dbReference type="SUPFAM" id="SSF47762">
    <property type="entry name" value="PAH2 domain"/>
    <property type="match status" value="1"/>
</dbReference>
<evidence type="ECO:0000313" key="9">
    <source>
        <dbReference type="EMBL" id="VFU00935.1"/>
    </source>
</evidence>
<dbReference type="InterPro" id="IPR036600">
    <property type="entry name" value="PAH_sf"/>
</dbReference>
<dbReference type="InterPro" id="IPR003822">
    <property type="entry name" value="PAH"/>
</dbReference>
<dbReference type="InterPro" id="IPR039774">
    <property type="entry name" value="Sin3-like"/>
</dbReference>
<dbReference type="PROSITE" id="PS51477">
    <property type="entry name" value="PAH"/>
    <property type="match status" value="1"/>
</dbReference>
<dbReference type="GO" id="GO:0000785">
    <property type="term" value="C:chromatin"/>
    <property type="evidence" value="ECO:0007669"/>
    <property type="project" value="TreeGrafter"/>
</dbReference>
<feature type="region of interest" description="Disordered" evidence="7">
    <location>
        <begin position="105"/>
        <end position="159"/>
    </location>
</feature>
<dbReference type="AlphaFoldDB" id="A0A485LR55"/>
<keyword evidence="4" id="KW-0832">Ubl conjugation</keyword>
<protein>
    <submittedName>
        <fullName evidence="9">Aste57867_24295 protein</fullName>
    </submittedName>
</protein>
<evidence type="ECO:0000256" key="4">
    <source>
        <dbReference type="ARBA" id="ARBA00022843"/>
    </source>
</evidence>
<proteinExistence type="predicted"/>
<dbReference type="Gene3D" id="1.20.1160.11">
    <property type="entry name" value="Paired amphipathic helix"/>
    <property type="match status" value="1"/>
</dbReference>
<organism evidence="9 10">
    <name type="scientific">Aphanomyces stellatus</name>
    <dbReference type="NCBI Taxonomy" id="120398"/>
    <lineage>
        <taxon>Eukaryota</taxon>
        <taxon>Sar</taxon>
        <taxon>Stramenopiles</taxon>
        <taxon>Oomycota</taxon>
        <taxon>Saprolegniomycetes</taxon>
        <taxon>Saprolegniales</taxon>
        <taxon>Verrucalvaceae</taxon>
        <taxon>Aphanomyces</taxon>
    </lineage>
</organism>
<evidence type="ECO:0000256" key="6">
    <source>
        <dbReference type="PROSITE-ProRule" id="PRU00810"/>
    </source>
</evidence>
<feature type="compositionally biased region" description="Low complexity" evidence="7">
    <location>
        <begin position="134"/>
        <end position="151"/>
    </location>
</feature>
<keyword evidence="2" id="KW-0678">Repressor</keyword>
<dbReference type="OrthoDB" id="10265969at2759"/>
<dbReference type="GO" id="GO:0003714">
    <property type="term" value="F:transcription corepressor activity"/>
    <property type="evidence" value="ECO:0007669"/>
    <property type="project" value="InterPro"/>
</dbReference>
<reference evidence="9 10" key="1">
    <citation type="submission" date="2019-03" db="EMBL/GenBank/DDBJ databases">
        <authorList>
            <person name="Gaulin E."/>
            <person name="Dumas B."/>
        </authorList>
    </citation>
    <scope>NUCLEOTIDE SEQUENCE [LARGE SCALE GENOMIC DNA]</scope>
    <source>
        <strain evidence="9">CBS 568.67</strain>
    </source>
</reference>
<evidence type="ECO:0000256" key="1">
    <source>
        <dbReference type="ARBA" id="ARBA00004123"/>
    </source>
</evidence>
<dbReference type="EMBL" id="CAADRA010007411">
    <property type="protein sequence ID" value="VFU00935.1"/>
    <property type="molecule type" value="Genomic_DNA"/>
</dbReference>
<keyword evidence="10" id="KW-1185">Reference proteome</keyword>
<evidence type="ECO:0000256" key="3">
    <source>
        <dbReference type="ARBA" id="ARBA00022553"/>
    </source>
</evidence>
<dbReference type="PANTHER" id="PTHR12346">
    <property type="entry name" value="SIN3B-RELATED"/>
    <property type="match status" value="1"/>
</dbReference>
<dbReference type="FunFam" id="1.20.1160.11:FF:000005">
    <property type="entry name" value="SIN3 transcription regulator family member B"/>
    <property type="match status" value="1"/>
</dbReference>
<feature type="region of interest" description="Disordered" evidence="7">
    <location>
        <begin position="1"/>
        <end position="25"/>
    </location>
</feature>
<evidence type="ECO:0000256" key="2">
    <source>
        <dbReference type="ARBA" id="ARBA00022491"/>
    </source>
</evidence>
<dbReference type="Pfam" id="PF02671">
    <property type="entry name" value="PAH"/>
    <property type="match status" value="1"/>
</dbReference>
<name>A0A485LR55_9STRA</name>
<dbReference type="GO" id="GO:0000118">
    <property type="term" value="C:histone deacetylase complex"/>
    <property type="evidence" value="ECO:0007669"/>
    <property type="project" value="TreeGrafter"/>
</dbReference>
<gene>
    <name evidence="9" type="primary">Aste57867_24295</name>
    <name evidence="8" type="ORF">As57867_024220</name>
    <name evidence="9" type="ORF">ASTE57867_24295</name>
</gene>
<keyword evidence="3" id="KW-0597">Phosphoprotein</keyword>
<accession>A0A485LR55</accession>
<dbReference type="GO" id="GO:0000122">
    <property type="term" value="P:negative regulation of transcription by RNA polymerase II"/>
    <property type="evidence" value="ECO:0007669"/>
    <property type="project" value="TreeGrafter"/>
</dbReference>
<dbReference type="PANTHER" id="PTHR12346:SF0">
    <property type="entry name" value="SIN3A, ISOFORM G"/>
    <property type="match status" value="1"/>
</dbReference>
<feature type="compositionally biased region" description="Basic and acidic residues" evidence="7">
    <location>
        <begin position="105"/>
        <end position="115"/>
    </location>
</feature>
<dbReference type="Proteomes" id="UP000332933">
    <property type="component" value="Unassembled WGS sequence"/>
</dbReference>
<sequence length="159" mass="18174">MSNQPSPATFPTSADWPTTNEPTRSQPVEFDRAILYVTTIKKRFADEPETFKAFLEILHTYQNEQGSISSKQVLDQVSFLFRDYPDLLREFTLFLPDEVQEQAKEELNKAAEKAQQRQAEMGQEGACAAKTDPRPSSSSSSWPPTWNISNPKHPIQRKR</sequence>
<keyword evidence="5 6" id="KW-0539">Nucleus</keyword>
<evidence type="ECO:0000256" key="7">
    <source>
        <dbReference type="SAM" id="MobiDB-lite"/>
    </source>
</evidence>
<comment type="subcellular location">
    <subcellularLocation>
        <location evidence="1 6">Nucleus</location>
    </subcellularLocation>
</comment>
<evidence type="ECO:0000313" key="10">
    <source>
        <dbReference type="Proteomes" id="UP000332933"/>
    </source>
</evidence>
<evidence type="ECO:0000256" key="5">
    <source>
        <dbReference type="ARBA" id="ARBA00023242"/>
    </source>
</evidence>
<evidence type="ECO:0000313" key="8">
    <source>
        <dbReference type="EMBL" id="KAF0683650.1"/>
    </source>
</evidence>